<name>A0A1F6PAU0_9BACT</name>
<proteinExistence type="predicted"/>
<dbReference type="STRING" id="1798705.A2563_01680"/>
<reference evidence="1 2" key="1">
    <citation type="journal article" date="2016" name="Nat. Commun.">
        <title>Thousands of microbial genomes shed light on interconnected biogeochemical processes in an aquifer system.</title>
        <authorList>
            <person name="Anantharaman K."/>
            <person name="Brown C.T."/>
            <person name="Hug L.A."/>
            <person name="Sharon I."/>
            <person name="Castelle C.J."/>
            <person name="Probst A.J."/>
            <person name="Thomas B.C."/>
            <person name="Singh A."/>
            <person name="Wilkins M.J."/>
            <person name="Karaoz U."/>
            <person name="Brodie E.L."/>
            <person name="Williams K.H."/>
            <person name="Hubbard S.S."/>
            <person name="Banfield J.F."/>
        </authorList>
    </citation>
    <scope>NUCLEOTIDE SEQUENCE [LARGE SCALE GENOMIC DNA]</scope>
</reference>
<organism evidence="1 2">
    <name type="scientific">Candidatus Magasanikbacteria bacterium RIFOXYD1_FULL_40_23</name>
    <dbReference type="NCBI Taxonomy" id="1798705"/>
    <lineage>
        <taxon>Bacteria</taxon>
        <taxon>Candidatus Magasanikiibacteriota</taxon>
    </lineage>
</organism>
<evidence type="ECO:0000313" key="1">
    <source>
        <dbReference type="EMBL" id="OGH93297.1"/>
    </source>
</evidence>
<dbReference type="EMBL" id="MFRA01000001">
    <property type="protein sequence ID" value="OGH93297.1"/>
    <property type="molecule type" value="Genomic_DNA"/>
</dbReference>
<accession>A0A1F6PAU0</accession>
<dbReference type="AlphaFoldDB" id="A0A1F6PAU0"/>
<protein>
    <recommendedName>
        <fullName evidence="3">DUF721 domain-containing protein</fullName>
    </recommendedName>
</protein>
<dbReference type="Proteomes" id="UP000176634">
    <property type="component" value="Unassembled WGS sequence"/>
</dbReference>
<evidence type="ECO:0000313" key="2">
    <source>
        <dbReference type="Proteomes" id="UP000176634"/>
    </source>
</evidence>
<dbReference type="InterPro" id="IPR007922">
    <property type="entry name" value="DciA-like"/>
</dbReference>
<dbReference type="Pfam" id="PF05258">
    <property type="entry name" value="DciA"/>
    <property type="match status" value="1"/>
</dbReference>
<gene>
    <name evidence="1" type="ORF">A2563_01680</name>
</gene>
<evidence type="ECO:0008006" key="3">
    <source>
        <dbReference type="Google" id="ProtNLM"/>
    </source>
</evidence>
<sequence>MAMQSLGQILKKQMPQSSAGKQVTASFIVEKANQTIKELFGAGSSKFCQAVYFKDKTIAITCLSSVMAQEIKLNEKKIISATNDKLGVQAIEKVRYLF</sequence>
<comment type="caution">
    <text evidence="1">The sequence shown here is derived from an EMBL/GenBank/DDBJ whole genome shotgun (WGS) entry which is preliminary data.</text>
</comment>